<dbReference type="InterPro" id="IPR008949">
    <property type="entry name" value="Isoprenoid_synthase_dom_sf"/>
</dbReference>
<dbReference type="EMBL" id="JAUOTP010000013">
    <property type="protein sequence ID" value="MDO6416917.1"/>
    <property type="molecule type" value="Genomic_DNA"/>
</dbReference>
<proteinExistence type="predicted"/>
<dbReference type="Pfam" id="PF00494">
    <property type="entry name" value="SQS_PSY"/>
    <property type="match status" value="1"/>
</dbReference>
<gene>
    <name evidence="1" type="ORF">Q4F19_21210</name>
</gene>
<organism evidence="1 2">
    <name type="scientific">Sphingomonas natans</name>
    <dbReference type="NCBI Taxonomy" id="3063330"/>
    <lineage>
        <taxon>Bacteria</taxon>
        <taxon>Pseudomonadati</taxon>
        <taxon>Pseudomonadota</taxon>
        <taxon>Alphaproteobacteria</taxon>
        <taxon>Sphingomonadales</taxon>
        <taxon>Sphingomonadaceae</taxon>
        <taxon>Sphingomonas</taxon>
    </lineage>
</organism>
<comment type="caution">
    <text evidence="1">The sequence shown here is derived from an EMBL/GenBank/DDBJ whole genome shotgun (WGS) entry which is preliminary data.</text>
</comment>
<accession>A0ABT8YEX9</accession>
<dbReference type="Proteomes" id="UP001169764">
    <property type="component" value="Unassembled WGS sequence"/>
</dbReference>
<keyword evidence="2" id="KW-1185">Reference proteome</keyword>
<evidence type="ECO:0000313" key="2">
    <source>
        <dbReference type="Proteomes" id="UP001169764"/>
    </source>
</evidence>
<dbReference type="RefSeq" id="WP_303546865.1">
    <property type="nucleotide sequence ID" value="NZ_JAUOTP010000013.1"/>
</dbReference>
<sequence length="234" mass="25110">MVTPLHQPSAGRHPRAGAELTLADPERALIVTYAPAHLRPGLSALFALDERLGMIVARTTEPTIGLIRLAWWREALQRLDHAAPPAEPLLASLATNVLPRGPSGEALAAIEDGWAALLDAEDVVVRHGHERGGNLFLAAGHLLGTDDDRIEPAGEAWALADLAHRHSDAAIRTEARRRAAEIAGQIRPGSWPRAARPLGALAALARWDAASDGLRRQGSPARLARMLVRRLTGR</sequence>
<reference evidence="1" key="1">
    <citation type="submission" date="2023-07" db="EMBL/GenBank/DDBJ databases">
        <authorList>
            <person name="Kim M."/>
        </authorList>
    </citation>
    <scope>NUCLEOTIDE SEQUENCE</scope>
    <source>
        <strain evidence="1">BIUV-7</strain>
    </source>
</reference>
<evidence type="ECO:0000313" key="1">
    <source>
        <dbReference type="EMBL" id="MDO6416917.1"/>
    </source>
</evidence>
<dbReference type="InterPro" id="IPR002060">
    <property type="entry name" value="Squ/phyt_synthse"/>
</dbReference>
<name>A0ABT8YEX9_9SPHN</name>
<protein>
    <recommendedName>
        <fullName evidence="3">Phytoene synthase</fullName>
    </recommendedName>
</protein>
<evidence type="ECO:0008006" key="3">
    <source>
        <dbReference type="Google" id="ProtNLM"/>
    </source>
</evidence>
<dbReference type="SUPFAM" id="SSF48576">
    <property type="entry name" value="Terpenoid synthases"/>
    <property type="match status" value="1"/>
</dbReference>